<evidence type="ECO:0000313" key="2">
    <source>
        <dbReference type="Proteomes" id="UP001635817"/>
    </source>
</evidence>
<proteinExistence type="predicted"/>
<dbReference type="Proteomes" id="UP001635817">
    <property type="component" value="Unassembled WGS sequence"/>
</dbReference>
<protein>
    <submittedName>
        <fullName evidence="1">Uncharacterized protein</fullName>
    </submittedName>
</protein>
<sequence length="240" mass="25760">MPTVPLTRCVTARWSRPRYELLDARGSVLAALSEISPIAGFQPSHDAVFVEFVNGLQLDVGLGAVTAISVGHADPTIYRPQIQAVAKTLGSSKVWVDFALQHLIAWLDQEDSATAQTMAAVTVSGVETAIDCASVIDGLISGWQYKAEFGVVDASEIPDRVARRVGRASGPRIDADIANGEFSQVSTFIDSHWKATEPWDVNLDEGWSVANAVDELASRLAIDLHNHLTLGVEGQLRDGA</sequence>
<comment type="caution">
    <text evidence="1">The sequence shown here is derived from an EMBL/GenBank/DDBJ whole genome shotgun (WGS) entry which is preliminary data.</text>
</comment>
<dbReference type="RefSeq" id="WP_409548436.1">
    <property type="nucleotide sequence ID" value="NZ_JBKBDE010000001.1"/>
</dbReference>
<dbReference type="EMBL" id="JBKBDE010000001">
    <property type="protein sequence ID" value="MFN6549491.1"/>
    <property type="molecule type" value="Genomic_DNA"/>
</dbReference>
<name>A0ABW9LSD3_9MYCO</name>
<keyword evidence="2" id="KW-1185">Reference proteome</keyword>
<organism evidence="1 2">
    <name type="scientific">Mycolicibacterium septicum</name>
    <dbReference type="NCBI Taxonomy" id="98668"/>
    <lineage>
        <taxon>Bacteria</taxon>
        <taxon>Bacillati</taxon>
        <taxon>Actinomycetota</taxon>
        <taxon>Actinomycetes</taxon>
        <taxon>Mycobacteriales</taxon>
        <taxon>Mycobacteriaceae</taxon>
        <taxon>Mycolicibacterium</taxon>
    </lineage>
</organism>
<reference evidence="1 2" key="1">
    <citation type="submission" date="2024-12" db="EMBL/GenBank/DDBJ databases">
        <title>The coexistence of Mycolicibacterium septicum and Mycolicibacterium nivoides in clinical samples.</title>
        <authorList>
            <person name="Wang C."/>
            <person name="Feng Y."/>
            <person name="Zong Z."/>
        </authorList>
    </citation>
    <scope>NUCLEOTIDE SEQUENCE [LARGE SCALE GENOMIC DNA]</scope>
    <source>
        <strain evidence="1 2">120310</strain>
    </source>
</reference>
<evidence type="ECO:0000313" key="1">
    <source>
        <dbReference type="EMBL" id="MFN6549491.1"/>
    </source>
</evidence>
<accession>A0ABW9LSD3</accession>
<gene>
    <name evidence="1" type="ORF">ACK4CP_03740</name>
</gene>